<organism evidence="11 12">
    <name type="scientific">Pelagibacterium lacus</name>
    <dbReference type="NCBI Taxonomy" id="2282655"/>
    <lineage>
        <taxon>Bacteria</taxon>
        <taxon>Pseudomonadati</taxon>
        <taxon>Pseudomonadota</taxon>
        <taxon>Alphaproteobacteria</taxon>
        <taxon>Hyphomicrobiales</taxon>
        <taxon>Devosiaceae</taxon>
        <taxon>Pelagibacterium</taxon>
    </lineage>
</organism>
<keyword evidence="3 9" id="KW-1003">Cell membrane</keyword>
<proteinExistence type="inferred from homology"/>
<dbReference type="Pfam" id="PF02416">
    <property type="entry name" value="TatA_B_E"/>
    <property type="match status" value="1"/>
</dbReference>
<keyword evidence="2 9" id="KW-0813">Transport</keyword>
<dbReference type="Gene3D" id="1.20.5.3310">
    <property type="match status" value="1"/>
</dbReference>
<gene>
    <name evidence="9 11" type="primary">tatA</name>
    <name evidence="11" type="ORF">DVH29_06715</name>
</gene>
<dbReference type="PANTHER" id="PTHR42982:SF1">
    <property type="entry name" value="SEC-INDEPENDENT PROTEIN TRANSLOCASE PROTEIN TATA"/>
    <property type="match status" value="1"/>
</dbReference>
<dbReference type="Proteomes" id="UP000253759">
    <property type="component" value="Unassembled WGS sequence"/>
</dbReference>
<dbReference type="GO" id="GO:0033281">
    <property type="term" value="C:TAT protein transport complex"/>
    <property type="evidence" value="ECO:0007669"/>
    <property type="project" value="UniProtKB-UniRule"/>
</dbReference>
<keyword evidence="8 9" id="KW-0472">Membrane</keyword>
<protein>
    <recommendedName>
        <fullName evidence="9">Sec-independent protein translocase protein TatA</fullName>
    </recommendedName>
</protein>
<comment type="similarity">
    <text evidence="9">Belongs to the TatA/E family.</text>
</comment>
<dbReference type="HAMAP" id="MF_00236">
    <property type="entry name" value="TatA_E"/>
    <property type="match status" value="1"/>
</dbReference>
<evidence type="ECO:0000313" key="11">
    <source>
        <dbReference type="EMBL" id="RDE09489.1"/>
    </source>
</evidence>
<feature type="compositionally biased region" description="Basic and acidic residues" evidence="10">
    <location>
        <begin position="52"/>
        <end position="62"/>
    </location>
</feature>
<evidence type="ECO:0000256" key="10">
    <source>
        <dbReference type="SAM" id="MobiDB-lite"/>
    </source>
</evidence>
<dbReference type="GO" id="GO:0043953">
    <property type="term" value="P:protein transport by the Tat complex"/>
    <property type="evidence" value="ECO:0007669"/>
    <property type="project" value="UniProtKB-UniRule"/>
</dbReference>
<dbReference type="PANTHER" id="PTHR42982">
    <property type="entry name" value="SEC-INDEPENDENT PROTEIN TRANSLOCASE PROTEIN TATA"/>
    <property type="match status" value="1"/>
</dbReference>
<evidence type="ECO:0000256" key="6">
    <source>
        <dbReference type="ARBA" id="ARBA00022989"/>
    </source>
</evidence>
<dbReference type="RefSeq" id="WP_114645396.1">
    <property type="nucleotide sequence ID" value="NZ_QQNH01000006.1"/>
</dbReference>
<evidence type="ECO:0000256" key="7">
    <source>
        <dbReference type="ARBA" id="ARBA00023010"/>
    </source>
</evidence>
<evidence type="ECO:0000256" key="2">
    <source>
        <dbReference type="ARBA" id="ARBA00022448"/>
    </source>
</evidence>
<dbReference type="EMBL" id="QQNH01000006">
    <property type="protein sequence ID" value="RDE09489.1"/>
    <property type="molecule type" value="Genomic_DNA"/>
</dbReference>
<dbReference type="InterPro" id="IPR006312">
    <property type="entry name" value="TatA/E"/>
</dbReference>
<evidence type="ECO:0000256" key="4">
    <source>
        <dbReference type="ARBA" id="ARBA00022692"/>
    </source>
</evidence>
<accession>A0A369W643</accession>
<keyword evidence="12" id="KW-1185">Reference proteome</keyword>
<dbReference type="InterPro" id="IPR003369">
    <property type="entry name" value="TatA/B/E"/>
</dbReference>
<evidence type="ECO:0000256" key="8">
    <source>
        <dbReference type="ARBA" id="ARBA00023136"/>
    </source>
</evidence>
<evidence type="ECO:0000256" key="9">
    <source>
        <dbReference type="HAMAP-Rule" id="MF_00236"/>
    </source>
</evidence>
<keyword evidence="7 9" id="KW-0811">Translocation</keyword>
<dbReference type="OrthoDB" id="7161179at2"/>
<keyword evidence="4 9" id="KW-0812">Transmembrane</keyword>
<name>A0A369W643_9HYPH</name>
<comment type="subunit">
    <text evidence="9">The Tat system comprises two distinct complexes: a TatABC complex, containing multiple copies of TatA, TatB and TatC subunits, and a separate TatA complex, containing only TatA subunits. Substrates initially bind to the TatABC complex, which probably triggers association of the separate TatA complex to form the active translocon.</text>
</comment>
<dbReference type="NCBIfam" id="TIGR01411">
    <property type="entry name" value="tatAE"/>
    <property type="match status" value="1"/>
</dbReference>
<reference evidence="12" key="1">
    <citation type="submission" date="2018-07" db="EMBL/GenBank/DDBJ databases">
        <authorList>
            <person name="Liu B.-T."/>
            <person name="Du Z."/>
        </authorList>
    </citation>
    <scope>NUCLEOTIDE SEQUENCE [LARGE SCALE GENOMIC DNA]</scope>
    <source>
        <strain evidence="12">XYN52</strain>
    </source>
</reference>
<evidence type="ECO:0000256" key="1">
    <source>
        <dbReference type="ARBA" id="ARBA00004162"/>
    </source>
</evidence>
<keyword evidence="6 9" id="KW-1133">Transmembrane helix</keyword>
<sequence>MGAFSLPHWLIVLAVVLVVFGPGRIAGVMGDLGQGLRSFRKGMAEEDQPDQPADRDQPSDKP</sequence>
<dbReference type="GO" id="GO:0008320">
    <property type="term" value="F:protein transmembrane transporter activity"/>
    <property type="evidence" value="ECO:0007669"/>
    <property type="project" value="UniProtKB-UniRule"/>
</dbReference>
<dbReference type="AlphaFoldDB" id="A0A369W643"/>
<evidence type="ECO:0000313" key="12">
    <source>
        <dbReference type="Proteomes" id="UP000253759"/>
    </source>
</evidence>
<feature type="region of interest" description="Disordered" evidence="10">
    <location>
        <begin position="39"/>
        <end position="62"/>
    </location>
</feature>
<evidence type="ECO:0000256" key="5">
    <source>
        <dbReference type="ARBA" id="ARBA00022927"/>
    </source>
</evidence>
<comment type="function">
    <text evidence="9">Part of the twin-arginine translocation (Tat) system that transports large folded proteins containing a characteristic twin-arginine motif in their signal peptide across membranes. TatA could form the protein-conducting channel of the Tat system.</text>
</comment>
<comment type="caution">
    <text evidence="11">The sequence shown here is derived from an EMBL/GenBank/DDBJ whole genome shotgun (WGS) entry which is preliminary data.</text>
</comment>
<evidence type="ECO:0000256" key="3">
    <source>
        <dbReference type="ARBA" id="ARBA00022475"/>
    </source>
</evidence>
<comment type="subcellular location">
    <subcellularLocation>
        <location evidence="1 9">Cell membrane</location>
        <topology evidence="1 9">Single-pass membrane protein</topology>
    </subcellularLocation>
</comment>
<keyword evidence="5 9" id="KW-0653">Protein transport</keyword>